<dbReference type="CDD" id="cd02252">
    <property type="entry name" value="nylC_like"/>
    <property type="match status" value="1"/>
</dbReference>
<dbReference type="HOGENOM" id="CLU_044458_0_0_11"/>
<dbReference type="KEGG" id="aey:CDG81_16680"/>
<dbReference type="eggNOG" id="COG3191">
    <property type="taxonomic scope" value="Bacteria"/>
</dbReference>
<dbReference type="PANTHER" id="PTHR36512">
    <property type="entry name" value="D-AMINOPEPTIDASE"/>
    <property type="match status" value="1"/>
</dbReference>
<gene>
    <name evidence="2" type="ORF">CDG81_16680</name>
    <name evidence="3" type="ORF">IL38_23435</name>
</gene>
<proteinExistence type="inferred from homology"/>
<reference evidence="2 5" key="2">
    <citation type="submission" date="2017-08" db="EMBL/GenBank/DDBJ databases">
        <title>The complete genome sequence of moderately halophilic actinomycete Actinopolyspora erythraea YIM 90600, the producer of novel erythromycin, novel actinopolysporins A-C and tubercidin.</title>
        <authorList>
            <person name="Yin M."/>
            <person name="Tang S."/>
        </authorList>
    </citation>
    <scope>NUCLEOTIDE SEQUENCE [LARGE SCALE GENOMIC DNA]</scope>
    <source>
        <strain evidence="2 5">YIM 90600</strain>
    </source>
</reference>
<accession>A0A099D0A5</accession>
<comment type="similarity">
    <text evidence="1">Belongs to the peptidase S58 family.</text>
</comment>
<dbReference type="RefSeq" id="WP_043578332.1">
    <property type="nucleotide sequence ID" value="NZ_CP022752.1"/>
</dbReference>
<organism evidence="2 5">
    <name type="scientific">Actinopolyspora erythraea</name>
    <dbReference type="NCBI Taxonomy" id="414996"/>
    <lineage>
        <taxon>Bacteria</taxon>
        <taxon>Bacillati</taxon>
        <taxon>Actinomycetota</taxon>
        <taxon>Actinomycetes</taxon>
        <taxon>Actinopolysporales</taxon>
        <taxon>Actinopolysporaceae</taxon>
        <taxon>Actinopolyspora</taxon>
    </lineage>
</organism>
<dbReference type="InterPro" id="IPR005321">
    <property type="entry name" value="Peptidase_S58_DmpA"/>
</dbReference>
<dbReference type="Pfam" id="PF03576">
    <property type="entry name" value="Peptidase_S58"/>
    <property type="match status" value="1"/>
</dbReference>
<dbReference type="GO" id="GO:0004177">
    <property type="term" value="F:aminopeptidase activity"/>
    <property type="evidence" value="ECO:0007669"/>
    <property type="project" value="TreeGrafter"/>
</dbReference>
<evidence type="ECO:0000313" key="4">
    <source>
        <dbReference type="Proteomes" id="UP000029737"/>
    </source>
</evidence>
<reference evidence="3 4" key="1">
    <citation type="journal article" date="2014" name="PLoS ONE">
        <title>Identification and Characterization of a New Erythromycin Biosynthetic Gene Cluster in Actinopolyspora erythraea YIM90600, a Novel Erythronolide-Producing Halophilic Actinomycete Isolated from Salt Field.</title>
        <authorList>
            <person name="Chen D."/>
            <person name="Feng J."/>
            <person name="Huang L."/>
            <person name="Zhang Q."/>
            <person name="Wu J."/>
            <person name="Zhu X."/>
            <person name="Duan Y."/>
            <person name="Xu Z."/>
        </authorList>
    </citation>
    <scope>NUCLEOTIDE SEQUENCE [LARGE SCALE GENOMIC DNA]</scope>
    <source>
        <strain evidence="3 4">YIM90600</strain>
    </source>
</reference>
<protein>
    <submittedName>
        <fullName evidence="2">Peptidase S58 family protein</fullName>
    </submittedName>
</protein>
<dbReference type="EMBL" id="JPMV01000045">
    <property type="protein sequence ID" value="KGI79444.1"/>
    <property type="molecule type" value="Genomic_DNA"/>
</dbReference>
<evidence type="ECO:0000256" key="1">
    <source>
        <dbReference type="ARBA" id="ARBA00007068"/>
    </source>
</evidence>
<dbReference type="AlphaFoldDB" id="A0A099D0A5"/>
<dbReference type="OrthoDB" id="9808347at2"/>
<dbReference type="Proteomes" id="UP000215043">
    <property type="component" value="Chromosome"/>
</dbReference>
<sequence length="352" mass="35314">MIDSLPGAGPKNAITDVAGVTVGHQRRWDERWATGSTVVLTPEGAAGAVDVRGAGPGTRETDVLAPDHLVQRVHGVLLGGGSAYGLAAADGVMRWLAERGHGVPVGPTPHEVVPVVPAAVLFDLPMSDWGRRPDATFGYAACEARTGSHPGAGNVGAGTGAVAGAIKGGVGTASAVLADGTVVGALMAVNSRGTVVDPATGLPWAADSGLAGEFDLPRPEPENVASAARLTARPDREGNEIAPLNTTIGVVATDAALGKPECRRIAVAAHDGLARAVRPAHGMTDGDTVFALATGDRAGAPAAGEPGWIAALDEVCTAAAQVTARAIVHAVLAAESVGAVPCYTRLYHPGRE</sequence>
<evidence type="ECO:0000313" key="5">
    <source>
        <dbReference type="Proteomes" id="UP000215043"/>
    </source>
</evidence>
<dbReference type="Proteomes" id="UP000029737">
    <property type="component" value="Unassembled WGS sequence"/>
</dbReference>
<dbReference type="SUPFAM" id="SSF56266">
    <property type="entry name" value="DmpA/ArgJ-like"/>
    <property type="match status" value="1"/>
</dbReference>
<keyword evidence="4" id="KW-1185">Reference proteome</keyword>
<dbReference type="EMBL" id="CP022752">
    <property type="protein sequence ID" value="ASU79631.1"/>
    <property type="molecule type" value="Genomic_DNA"/>
</dbReference>
<evidence type="ECO:0000313" key="3">
    <source>
        <dbReference type="EMBL" id="KGI79444.1"/>
    </source>
</evidence>
<evidence type="ECO:0000313" key="2">
    <source>
        <dbReference type="EMBL" id="ASU79631.1"/>
    </source>
</evidence>
<name>A0A099D0A5_9ACTN</name>
<dbReference type="PANTHER" id="PTHR36512:SF3">
    <property type="entry name" value="BLR5678 PROTEIN"/>
    <property type="match status" value="1"/>
</dbReference>
<dbReference type="InterPro" id="IPR016117">
    <property type="entry name" value="ArgJ-like_dom_sf"/>
</dbReference>
<dbReference type="Gene3D" id="3.60.70.12">
    <property type="entry name" value="L-amino peptidase D-ALA esterase/amidase"/>
    <property type="match status" value="1"/>
</dbReference>